<dbReference type="InterPro" id="IPR011112">
    <property type="entry name" value="Rho-like_N"/>
</dbReference>
<evidence type="ECO:0000313" key="3">
    <source>
        <dbReference type="EMBL" id="MDN4598619.1"/>
    </source>
</evidence>
<name>A0ABT8J311_9MICO</name>
<dbReference type="Pfam" id="PF07498">
    <property type="entry name" value="Rho_N"/>
    <property type="match status" value="1"/>
</dbReference>
<dbReference type="RefSeq" id="WP_301219957.1">
    <property type="nucleotide sequence ID" value="NZ_JAROCB010000004.1"/>
</dbReference>
<dbReference type="EMBL" id="JAROCB010000004">
    <property type="protein sequence ID" value="MDN4598619.1"/>
    <property type="molecule type" value="Genomic_DNA"/>
</dbReference>
<feature type="region of interest" description="Disordered" evidence="1">
    <location>
        <begin position="51"/>
        <end position="81"/>
    </location>
</feature>
<sequence>MAKRKKLEKAAEKAFARAEEAVGAARKAAAKLDSKKAEKRARKLERELAELVGRDTRDAADPGAPESAPVDLTPPLPSVHDDTVEDAAEFAGSAATSAPHDPELDGLTVQALRDVARARGLRNVSKLTKGQLIERLSE</sequence>
<evidence type="ECO:0000313" key="4">
    <source>
        <dbReference type="Proteomes" id="UP001174210"/>
    </source>
</evidence>
<proteinExistence type="predicted"/>
<reference evidence="3" key="1">
    <citation type="submission" date="2023-03" db="EMBL/GenBank/DDBJ databases">
        <title>MT1 and MT2 Draft Genomes of Novel Species.</title>
        <authorList>
            <person name="Venkateswaran K."/>
        </authorList>
    </citation>
    <scope>NUCLEOTIDE SEQUENCE</scope>
    <source>
        <strain evidence="3">F6_8S_P_1A</strain>
    </source>
</reference>
<feature type="domain" description="Rho termination factor-like N-terminal" evidence="2">
    <location>
        <begin position="103"/>
        <end position="135"/>
    </location>
</feature>
<dbReference type="Proteomes" id="UP001174210">
    <property type="component" value="Unassembled WGS sequence"/>
</dbReference>
<evidence type="ECO:0000256" key="1">
    <source>
        <dbReference type="SAM" id="MobiDB-lite"/>
    </source>
</evidence>
<feature type="compositionally biased region" description="Basic and acidic residues" evidence="1">
    <location>
        <begin position="51"/>
        <end position="60"/>
    </location>
</feature>
<protein>
    <submittedName>
        <fullName evidence="3">Rho termination factor N-terminal domain-containing protein</fullName>
    </submittedName>
</protein>
<gene>
    <name evidence="3" type="ORF">P5G59_15810</name>
</gene>
<evidence type="ECO:0000259" key="2">
    <source>
        <dbReference type="Pfam" id="PF07498"/>
    </source>
</evidence>
<keyword evidence="4" id="KW-1185">Reference proteome</keyword>
<comment type="caution">
    <text evidence="3">The sequence shown here is derived from an EMBL/GenBank/DDBJ whole genome shotgun (WGS) entry which is preliminary data.</text>
</comment>
<organism evidence="3 4">
    <name type="scientific">Leifsonia virtsii</name>
    <dbReference type="NCBI Taxonomy" id="3035915"/>
    <lineage>
        <taxon>Bacteria</taxon>
        <taxon>Bacillati</taxon>
        <taxon>Actinomycetota</taxon>
        <taxon>Actinomycetes</taxon>
        <taxon>Micrococcales</taxon>
        <taxon>Microbacteriaceae</taxon>
        <taxon>Leifsonia</taxon>
    </lineage>
</organism>
<accession>A0ABT8J311</accession>